<comment type="caution">
    <text evidence="3">The sequence shown here is derived from an EMBL/GenBank/DDBJ whole genome shotgun (WGS) entry which is preliminary data.</text>
</comment>
<dbReference type="PANTHER" id="PTHR41328">
    <property type="entry name" value="TERMINASE SMALL SUBUNIT-RELATED"/>
    <property type="match status" value="1"/>
</dbReference>
<dbReference type="AlphaFoldDB" id="A0A2I2A8Q6"/>
<evidence type="ECO:0000256" key="2">
    <source>
        <dbReference type="ARBA" id="ARBA00023219"/>
    </source>
</evidence>
<dbReference type="Pfam" id="PF03592">
    <property type="entry name" value="Terminase_2"/>
    <property type="match status" value="1"/>
</dbReference>
<reference evidence="4" key="1">
    <citation type="submission" date="2017-12" db="EMBL/GenBank/DDBJ databases">
        <authorList>
            <person name="Christensen H."/>
        </authorList>
    </citation>
    <scope>NUCLEOTIDE SEQUENCE [LARGE SCALE GENOMIC DNA]</scope>
    <source>
        <strain evidence="4">268A</strain>
    </source>
</reference>
<evidence type="ECO:0000313" key="3">
    <source>
        <dbReference type="EMBL" id="PLA75764.1"/>
    </source>
</evidence>
<dbReference type="RefSeq" id="WP_101812358.1">
    <property type="nucleotide sequence ID" value="NZ_PKGI01000051.1"/>
</dbReference>
<gene>
    <name evidence="3" type="ORF">CYR79_09770</name>
</gene>
<organism evidence="3 4">
    <name type="scientific">Ligilactobacillus agilis</name>
    <dbReference type="NCBI Taxonomy" id="1601"/>
    <lineage>
        <taxon>Bacteria</taxon>
        <taxon>Bacillati</taxon>
        <taxon>Bacillota</taxon>
        <taxon>Bacilli</taxon>
        <taxon>Lactobacillales</taxon>
        <taxon>Lactobacillaceae</taxon>
        <taxon>Ligilactobacillus</taxon>
    </lineage>
</organism>
<evidence type="ECO:0000313" key="4">
    <source>
        <dbReference type="Proteomes" id="UP000234579"/>
    </source>
</evidence>
<dbReference type="Gene3D" id="1.10.10.1400">
    <property type="entry name" value="Terminase, small subunit, N-terminal DNA-binding domain, HTH motif"/>
    <property type="match status" value="1"/>
</dbReference>
<evidence type="ECO:0000256" key="1">
    <source>
        <dbReference type="ARBA" id="ARBA00022612"/>
    </source>
</evidence>
<dbReference type="Gene3D" id="6.10.140.2160">
    <property type="match status" value="1"/>
</dbReference>
<accession>A0A2I2A8Q6</accession>
<dbReference type="InterPro" id="IPR038713">
    <property type="entry name" value="Terminase_Gp1_N_sf"/>
</dbReference>
<keyword evidence="2" id="KW-0231">Viral genome packaging</keyword>
<dbReference type="EMBL" id="PKGI01000051">
    <property type="protein sequence ID" value="PLA75764.1"/>
    <property type="molecule type" value="Genomic_DNA"/>
</dbReference>
<dbReference type="GO" id="GO:0051276">
    <property type="term" value="P:chromosome organization"/>
    <property type="evidence" value="ECO:0007669"/>
    <property type="project" value="InterPro"/>
</dbReference>
<protein>
    <submittedName>
        <fullName evidence="3">Terminase small subunit</fullName>
    </submittedName>
</protein>
<keyword evidence="1" id="KW-1188">Viral release from host cell</keyword>
<name>A0A2I2A8Q6_9LACO</name>
<dbReference type="InterPro" id="IPR005335">
    <property type="entry name" value="Terminase_ssu"/>
</dbReference>
<proteinExistence type="predicted"/>
<dbReference type="PANTHER" id="PTHR41328:SF2">
    <property type="entry name" value="TERMINASE SMALL SUBUNIT"/>
    <property type="match status" value="1"/>
</dbReference>
<sequence length="139" mass="15411">MVKLTDKQQAFIDAYIGEAMMNATEAARLAGYKQPNVQGTQNLVKLSAHIQKATEEKRNRAIMKQDEILQLFSSIARGEEKEKVMSASGKVEELPVSVKDRIKAAELLGKAYAMFTDKRDVQISLPTLVDDIPRDDGDG</sequence>
<dbReference type="InterPro" id="IPR052404">
    <property type="entry name" value="SPP1-like_terminase"/>
</dbReference>
<dbReference type="Proteomes" id="UP000234579">
    <property type="component" value="Unassembled WGS sequence"/>
</dbReference>